<protein>
    <recommendedName>
        <fullName evidence="3">SalK</fullName>
    </recommendedName>
</protein>
<keyword evidence="2" id="KW-1185">Reference proteome</keyword>
<dbReference type="RefSeq" id="WP_086816049.1">
    <property type="nucleotide sequence ID" value="NZ_BJMM01000050.1"/>
</dbReference>
<organism evidence="1 2">
    <name type="scientific">Streptomyces cacaoi</name>
    <dbReference type="NCBI Taxonomy" id="1898"/>
    <lineage>
        <taxon>Bacteria</taxon>
        <taxon>Bacillati</taxon>
        <taxon>Actinomycetota</taxon>
        <taxon>Actinomycetes</taxon>
        <taxon>Kitasatosporales</taxon>
        <taxon>Streptomycetaceae</taxon>
        <taxon>Streptomyces</taxon>
    </lineage>
</organism>
<dbReference type="Proteomes" id="UP000319210">
    <property type="component" value="Unassembled WGS sequence"/>
</dbReference>
<dbReference type="AlphaFoldDB" id="A0A4Y3RCC4"/>
<dbReference type="EMBL" id="BJMM01000050">
    <property type="protein sequence ID" value="GEB53390.1"/>
    <property type="molecule type" value="Genomic_DNA"/>
</dbReference>
<dbReference type="NCBIfam" id="NF047719">
    <property type="entry name" value="SCO6745_fam_HTH"/>
    <property type="match status" value="1"/>
</dbReference>
<evidence type="ECO:0000313" key="1">
    <source>
        <dbReference type="EMBL" id="GEB53390.1"/>
    </source>
</evidence>
<evidence type="ECO:0008006" key="3">
    <source>
        <dbReference type="Google" id="ProtNLM"/>
    </source>
</evidence>
<dbReference type="InterPro" id="IPR054058">
    <property type="entry name" value="HTH_67"/>
</dbReference>
<reference evidence="1 2" key="1">
    <citation type="submission" date="2019-06" db="EMBL/GenBank/DDBJ databases">
        <title>Whole genome shotgun sequence of Streptomyces cacaoi subsp. cacaoi NBRC 12748.</title>
        <authorList>
            <person name="Hosoyama A."/>
            <person name="Uohara A."/>
            <person name="Ohji S."/>
            <person name="Ichikawa N."/>
        </authorList>
    </citation>
    <scope>NUCLEOTIDE SEQUENCE [LARGE SCALE GENOMIC DNA]</scope>
    <source>
        <strain evidence="1 2">NBRC 12748</strain>
    </source>
</reference>
<dbReference type="Pfam" id="PF21863">
    <property type="entry name" value="HTH_67"/>
    <property type="match status" value="1"/>
</dbReference>
<evidence type="ECO:0000313" key="2">
    <source>
        <dbReference type="Proteomes" id="UP000319210"/>
    </source>
</evidence>
<name>A0A4Y3RCC4_STRCI</name>
<comment type="caution">
    <text evidence="1">The sequence shown here is derived from an EMBL/GenBank/DDBJ whole genome shotgun (WGS) entry which is preliminary data.</text>
</comment>
<sequence>MADFPSLARQMWHRMEPVYASLYFVPQAAEKVAALGYDPDSPAQKSLALRGAPLGAVPAELLTAVFHSFSPRLVADHVPGIWDTATPAAVLDTRVRAADTALRTLLGDRLADPSLAEAAELARTAAQEAAARLPGRPLAAANAALPWPEEPHLVLWQAANILREHRGDGHVAALTAAGLDGCEALVSFAAIGAAPVETFASRGWSAQEWAAARERLADRGLVEPDGTATERGHRLREDVERTTDELAAAPYEVLGEDGCARLGELTTPLIEAVVTSGLLPEENTLGILRVPAPAPR</sequence>
<dbReference type="OrthoDB" id="157052at2"/>
<accession>A0A4Y3RCC4</accession>
<gene>
    <name evidence="1" type="ORF">SCA03_59410</name>
</gene>
<proteinExistence type="predicted"/>